<organism evidence="5 6">
    <name type="scientific">Reinekea marina</name>
    <dbReference type="NCBI Taxonomy" id="1310421"/>
    <lineage>
        <taxon>Bacteria</taxon>
        <taxon>Pseudomonadati</taxon>
        <taxon>Pseudomonadota</taxon>
        <taxon>Gammaproteobacteria</taxon>
        <taxon>Oceanospirillales</taxon>
        <taxon>Saccharospirillaceae</taxon>
        <taxon>Reinekea</taxon>
    </lineage>
</organism>
<dbReference type="PANTHER" id="PTHR47354">
    <property type="entry name" value="NADH OXIDOREDUCTASE HCR"/>
    <property type="match status" value="1"/>
</dbReference>
<dbReference type="InterPro" id="IPR050415">
    <property type="entry name" value="MRET"/>
</dbReference>
<dbReference type="InterPro" id="IPR001433">
    <property type="entry name" value="OxRdtase_FAD/NAD-bd"/>
</dbReference>
<dbReference type="Gene3D" id="3.40.50.80">
    <property type="entry name" value="Nucleotide-binding domain of ferredoxin-NADP reductase (FNR) module"/>
    <property type="match status" value="1"/>
</dbReference>
<dbReference type="Proteomes" id="UP001595710">
    <property type="component" value="Unassembled WGS sequence"/>
</dbReference>
<proteinExistence type="inferred from homology"/>
<evidence type="ECO:0000259" key="4">
    <source>
        <dbReference type="Pfam" id="PF00175"/>
    </source>
</evidence>
<dbReference type="PANTHER" id="PTHR47354:SF7">
    <property type="entry name" value="NAD(P)H-FLAVIN REDUCTASE"/>
    <property type="match status" value="1"/>
</dbReference>
<evidence type="ECO:0000256" key="1">
    <source>
        <dbReference type="ARBA" id="ARBA00023002"/>
    </source>
</evidence>
<dbReference type="InterPro" id="IPR039261">
    <property type="entry name" value="FNR_nucleotide-bd"/>
</dbReference>
<keyword evidence="1" id="KW-0560">Oxidoreductase</keyword>
<dbReference type="RefSeq" id="WP_290282864.1">
    <property type="nucleotide sequence ID" value="NZ_JAUFQI010000001.1"/>
</dbReference>
<dbReference type="EMBL" id="JBHRYN010000008">
    <property type="protein sequence ID" value="MFC3701144.1"/>
    <property type="molecule type" value="Genomic_DNA"/>
</dbReference>
<evidence type="ECO:0000256" key="2">
    <source>
        <dbReference type="ARBA" id="ARBA00023223"/>
    </source>
</evidence>
<dbReference type="PRINTS" id="PR00410">
    <property type="entry name" value="PHEHYDRXLASE"/>
</dbReference>
<feature type="domain" description="Oxidoreductase FAD/NAD(P)-binding" evidence="4">
    <location>
        <begin position="108"/>
        <end position="206"/>
    </location>
</feature>
<dbReference type="Pfam" id="PF00175">
    <property type="entry name" value="NAD_binding_1"/>
    <property type="match status" value="1"/>
</dbReference>
<accession>A0ABV7WQL6</accession>
<dbReference type="SUPFAM" id="SSF52343">
    <property type="entry name" value="Ferredoxin reductase-like, C-terminal NADP-linked domain"/>
    <property type="match status" value="1"/>
</dbReference>
<keyword evidence="6" id="KW-1185">Reference proteome</keyword>
<gene>
    <name evidence="5" type="ORF">ACFOND_05760</name>
</gene>
<evidence type="ECO:0000313" key="6">
    <source>
        <dbReference type="Proteomes" id="UP001595710"/>
    </source>
</evidence>
<evidence type="ECO:0000256" key="3">
    <source>
        <dbReference type="ARBA" id="ARBA00038177"/>
    </source>
</evidence>
<reference evidence="6" key="1">
    <citation type="journal article" date="2019" name="Int. J. Syst. Evol. Microbiol.">
        <title>The Global Catalogue of Microorganisms (GCM) 10K type strain sequencing project: providing services to taxonomists for standard genome sequencing and annotation.</title>
        <authorList>
            <consortium name="The Broad Institute Genomics Platform"/>
            <consortium name="The Broad Institute Genome Sequencing Center for Infectious Disease"/>
            <person name="Wu L."/>
            <person name="Ma J."/>
        </authorList>
    </citation>
    <scope>NUCLEOTIDE SEQUENCE [LARGE SCALE GENOMIC DNA]</scope>
    <source>
        <strain evidence="6">CECT 8288</strain>
    </source>
</reference>
<dbReference type="SUPFAM" id="SSF63380">
    <property type="entry name" value="Riboflavin synthase domain-like"/>
    <property type="match status" value="1"/>
</dbReference>
<protein>
    <recommendedName>
        <fullName evidence="4">Oxidoreductase FAD/NAD(P)-binding domain-containing protein</fullName>
    </recommendedName>
</protein>
<dbReference type="Gene3D" id="2.40.30.10">
    <property type="entry name" value="Translation factors"/>
    <property type="match status" value="1"/>
</dbReference>
<name>A0ABV7WQL6_9GAMM</name>
<evidence type="ECO:0000313" key="5">
    <source>
        <dbReference type="EMBL" id="MFC3701144.1"/>
    </source>
</evidence>
<comment type="caution">
    <text evidence="5">The sequence shown here is derived from an EMBL/GenBank/DDBJ whole genome shotgun (WGS) entry which is preliminary data.</text>
</comment>
<keyword evidence="2" id="KW-0455">Luminescence</keyword>
<dbReference type="InterPro" id="IPR017938">
    <property type="entry name" value="Riboflavin_synthase-like_b-brl"/>
</dbReference>
<sequence length="236" mass="26492">MPNSTIATVHDLKLMSGKVWQVLLKPLEPYPFEAGQFTELLIEGYQYLYFTIASAPNSPCIELHVQGGTETNDQLIEHLRQHGSVELAPAGGRCILPSLPTEQSPLLLIASGTGFSQVKSIVEDCIDRHCNRQIHIYWASYKLSQLYMLEKAEAWADQHPNIHLAALISEHSHWEDNHQMLLHSILSEQSALKSAQAIICGSPKMVYTLFDSLIEKGCREQHILSDVFDFAPRESS</sequence>
<comment type="similarity">
    <text evidence="3">Belongs to the Fre/LuxG FAD/NAD(P) flavoprotein oxidoreductase family.</text>
</comment>